<dbReference type="SUPFAM" id="SSF56529">
    <property type="entry name" value="FAH"/>
    <property type="match status" value="1"/>
</dbReference>
<dbReference type="EMBL" id="LN899821">
    <property type="protein sequence ID" value="CUV20463.1"/>
    <property type="molecule type" value="Genomic_DNA"/>
</dbReference>
<evidence type="ECO:0000313" key="5">
    <source>
        <dbReference type="EMBL" id="AYA46635.1"/>
    </source>
</evidence>
<dbReference type="Proteomes" id="UP000262427">
    <property type="component" value="Chromosome CM"/>
</dbReference>
<proteinExistence type="inferred from homology"/>
<organism evidence="6">
    <name type="scientific">Ralstonia solanacearum</name>
    <name type="common">Pseudomonas solanacearum</name>
    <dbReference type="NCBI Taxonomy" id="305"/>
    <lineage>
        <taxon>Bacteria</taxon>
        <taxon>Pseudomonadati</taxon>
        <taxon>Pseudomonadota</taxon>
        <taxon>Betaproteobacteria</taxon>
        <taxon>Burkholderiales</taxon>
        <taxon>Burkholderiaceae</taxon>
        <taxon>Ralstonia</taxon>
        <taxon>Ralstonia solanacearum species complex</taxon>
    </lineage>
</organism>
<dbReference type="Pfam" id="PF01557">
    <property type="entry name" value="FAA_hydrolase"/>
    <property type="match status" value="1"/>
</dbReference>
<dbReference type="PATRIC" id="fig|305.107.peg.4590"/>
<evidence type="ECO:0000313" key="9">
    <source>
        <dbReference type="EMBL" id="UZF13380.1"/>
    </source>
</evidence>
<dbReference type="GO" id="GO:0046872">
    <property type="term" value="F:metal ion binding"/>
    <property type="evidence" value="ECO:0007669"/>
    <property type="project" value="UniProtKB-KW"/>
</dbReference>
<sequence>MRLVTFRAHVNAAARLGAIVDNLVVDLERFGEHVGCDLPADMLAFIDLGPHAVAATTALLDEYRGNWPLGTAVPLANVKLLAPIPRPRKNIFGIGLNYVEHVAESSRTLDTAKELPKQPVIFSKPPTTVIGPGDAIEHNAAITRQLDWEVELAVIIGTRAKRVGEADALAHVFGYSLLIDMSARDCRRAGQWIYSKGQDTYAPFGPVIVTADEIPDPHNLDLSLKVNGVTKQDSNTRHMLFKVPALIADISAGITLEPGDIIATGTPEGVGAGRDPQEWVWPGDIIEAQLEKIGALRHPVVAVGDSAQVEAGQPVRRVA</sequence>
<protein>
    <submittedName>
        <fullName evidence="5">Fumarylacetoacetate hydrolase family protein</fullName>
    </submittedName>
</protein>
<keyword evidence="5" id="KW-0378">Hydrolase</keyword>
<dbReference type="EMBL" id="LN899820">
    <property type="protein sequence ID" value="CUV53526.1"/>
    <property type="molecule type" value="Genomic_DNA"/>
</dbReference>
<dbReference type="FunFam" id="3.90.850.10:FF:000025">
    <property type="entry name" value="5-oxo-1,2,5-tricarboxilic-3-penten aciddecarboxilase/isomer"/>
    <property type="match status" value="1"/>
</dbReference>
<keyword evidence="3" id="KW-0479">Metal-binding</keyword>
<reference evidence="5" key="2">
    <citation type="submission" date="2018-01" db="EMBL/GenBank/DDBJ databases">
        <title>Ralstonia pseudosolanacearum P824 infects blueberry.</title>
        <authorList>
            <person name="Bocsanczy A.M."/>
            <person name="Norman D.J."/>
        </authorList>
    </citation>
    <scope>NUCLEOTIDE SEQUENCE</scope>
    <source>
        <strain evidence="5">P824</strain>
    </source>
</reference>
<dbReference type="InterPro" id="IPR036663">
    <property type="entry name" value="Fumarylacetoacetase_C_sf"/>
</dbReference>
<dbReference type="InterPro" id="IPR051121">
    <property type="entry name" value="FAH"/>
</dbReference>
<dbReference type="InterPro" id="IPR011234">
    <property type="entry name" value="Fumarylacetoacetase-like_C"/>
</dbReference>
<comment type="cofactor">
    <cofactor evidence="1">
        <name>Mg(2+)</name>
        <dbReference type="ChEBI" id="CHEBI:18420"/>
    </cofactor>
</comment>
<dbReference type="AlphaFoldDB" id="A0A0K1ZJI9"/>
<dbReference type="EMBL" id="LN899827">
    <property type="protein sequence ID" value="CUV45530.1"/>
    <property type="molecule type" value="Genomic_DNA"/>
</dbReference>
<dbReference type="EMBL" id="CP085043">
    <property type="protein sequence ID" value="UZF13380.1"/>
    <property type="molecule type" value="Genomic_DNA"/>
</dbReference>
<name>A0A0K1ZJI9_RALSL</name>
<dbReference type="GO" id="GO:0044281">
    <property type="term" value="P:small molecule metabolic process"/>
    <property type="evidence" value="ECO:0007669"/>
    <property type="project" value="UniProtKB-ARBA"/>
</dbReference>
<feature type="domain" description="Fumarylacetoacetase-like C-terminal" evidence="4">
    <location>
        <begin position="91"/>
        <end position="301"/>
    </location>
</feature>
<evidence type="ECO:0000313" key="6">
    <source>
        <dbReference type="EMBL" id="CUV20463.1"/>
    </source>
</evidence>
<accession>A0A0K1ZJI9</accession>
<gene>
    <name evidence="9" type="ORF">LH706_09840</name>
    <name evidence="6" type="ORF">PSS4_v1_1510027</name>
    <name evidence="5" type="ORF">RSP824_09100</name>
    <name evidence="8" type="ORF">RUN215_v1_140087</name>
    <name evidence="7" type="ORF">TO10_v1_370019</name>
</gene>
<evidence type="ECO:0000256" key="2">
    <source>
        <dbReference type="ARBA" id="ARBA00010211"/>
    </source>
</evidence>
<evidence type="ECO:0000259" key="4">
    <source>
        <dbReference type="Pfam" id="PF01557"/>
    </source>
</evidence>
<dbReference type="EMBL" id="CP025741">
    <property type="protein sequence ID" value="AYA46635.1"/>
    <property type="molecule type" value="Genomic_DNA"/>
</dbReference>
<comment type="similarity">
    <text evidence="2">Belongs to the FAH family.</text>
</comment>
<dbReference type="Gene3D" id="3.90.850.10">
    <property type="entry name" value="Fumarylacetoacetase-like, C-terminal domain"/>
    <property type="match status" value="1"/>
</dbReference>
<reference evidence="9" key="4">
    <citation type="submission" date="2021-10" db="EMBL/GenBank/DDBJ databases">
        <title>Complete genome sequences of five Ralstonia solancearum strains isolated from sunflower.</title>
        <authorList>
            <person name="She X."/>
            <person name="He Z."/>
        </authorList>
    </citation>
    <scope>NUCLEOTIDE SEQUENCE</scope>
    <source>
        <strain evidence="9">RS638</strain>
    </source>
</reference>
<evidence type="ECO:0000313" key="8">
    <source>
        <dbReference type="EMBL" id="CUV53526.1"/>
    </source>
</evidence>
<dbReference type="GO" id="GO:0016787">
    <property type="term" value="F:hydrolase activity"/>
    <property type="evidence" value="ECO:0007669"/>
    <property type="project" value="UniProtKB-KW"/>
</dbReference>
<evidence type="ECO:0000256" key="3">
    <source>
        <dbReference type="ARBA" id="ARBA00022723"/>
    </source>
</evidence>
<evidence type="ECO:0000313" key="7">
    <source>
        <dbReference type="EMBL" id="CUV45530.1"/>
    </source>
</evidence>
<dbReference type="PANTHER" id="PTHR42796:SF4">
    <property type="entry name" value="FUMARYLACETOACETATE HYDROLASE DOMAIN-CONTAINING PROTEIN 2A"/>
    <property type="match status" value="1"/>
</dbReference>
<evidence type="ECO:0000313" key="10">
    <source>
        <dbReference type="Proteomes" id="UP000262427"/>
    </source>
</evidence>
<reference evidence="10" key="3">
    <citation type="submission" date="2018-01" db="EMBL/GenBank/DDBJ databases">
        <title>Raltonia solanacearum P824 infects blueberry.</title>
        <authorList>
            <person name="Bocsanczy A.M."/>
            <person name="Norman D.J."/>
        </authorList>
    </citation>
    <scope>NUCLEOTIDE SEQUENCE [LARGE SCALE GENOMIC DNA]</scope>
    <source>
        <strain evidence="10">P824</strain>
    </source>
</reference>
<evidence type="ECO:0000256" key="1">
    <source>
        <dbReference type="ARBA" id="ARBA00001946"/>
    </source>
</evidence>
<reference evidence="6" key="1">
    <citation type="submission" date="2015-10" db="EMBL/GenBank/DDBJ databases">
        <authorList>
            <person name="Gilbert D.G."/>
        </authorList>
    </citation>
    <scope>NUCLEOTIDE SEQUENCE</scope>
    <source>
        <strain evidence="6">Phyl III-seqv23</strain>
    </source>
</reference>
<dbReference type="PANTHER" id="PTHR42796">
    <property type="entry name" value="FUMARYLACETOACETATE HYDROLASE DOMAIN-CONTAINING PROTEIN 2A-RELATED"/>
    <property type="match status" value="1"/>
</dbReference>